<dbReference type="EMBL" id="BMAT01008107">
    <property type="protein sequence ID" value="GFR78074.1"/>
    <property type="molecule type" value="Genomic_DNA"/>
</dbReference>
<evidence type="ECO:0000313" key="5">
    <source>
        <dbReference type="EMBL" id="GFR78074.1"/>
    </source>
</evidence>
<dbReference type="Pfam" id="PF21731">
    <property type="entry name" value="TARSH_C"/>
    <property type="match status" value="1"/>
</dbReference>
<protein>
    <submittedName>
        <fullName evidence="5">Fibronectin type III domain-containing protein 1</fullName>
    </submittedName>
</protein>
<feature type="coiled-coil region" evidence="1">
    <location>
        <begin position="622"/>
        <end position="688"/>
    </location>
</feature>
<keyword evidence="3" id="KW-0732">Signal</keyword>
<dbReference type="PANTHER" id="PTHR23197:SF11">
    <property type="entry name" value="RE03558P"/>
    <property type="match status" value="1"/>
</dbReference>
<evidence type="ECO:0000256" key="2">
    <source>
        <dbReference type="SAM" id="MobiDB-lite"/>
    </source>
</evidence>
<feature type="compositionally biased region" description="Basic and acidic residues" evidence="2">
    <location>
        <begin position="278"/>
        <end position="292"/>
    </location>
</feature>
<dbReference type="PANTHER" id="PTHR23197">
    <property type="entry name" value="TARSH-RELATED FIBRONECTIN DOMAIN-CONTAINING"/>
    <property type="match status" value="1"/>
</dbReference>
<keyword evidence="6" id="KW-1185">Reference proteome</keyword>
<comment type="caution">
    <text evidence="5">The sequence shown here is derived from an EMBL/GenBank/DDBJ whole genome shotgun (WGS) entry which is preliminary data.</text>
</comment>
<evidence type="ECO:0000256" key="1">
    <source>
        <dbReference type="SAM" id="Coils"/>
    </source>
</evidence>
<feature type="chain" id="PRO_5043741490" evidence="3">
    <location>
        <begin position="26"/>
        <end position="886"/>
    </location>
</feature>
<feature type="domain" description="Target of Nesh-SH3/FNDC1 C-terminal" evidence="4">
    <location>
        <begin position="725"/>
        <end position="815"/>
    </location>
</feature>
<feature type="signal peptide" evidence="3">
    <location>
        <begin position="1"/>
        <end position="25"/>
    </location>
</feature>
<gene>
    <name evidence="5" type="ORF">ElyMa_003985400</name>
</gene>
<dbReference type="Proteomes" id="UP000762676">
    <property type="component" value="Unassembled WGS sequence"/>
</dbReference>
<proteinExistence type="predicted"/>
<reference evidence="5 6" key="1">
    <citation type="journal article" date="2021" name="Elife">
        <title>Chloroplast acquisition without the gene transfer in kleptoplastic sea slugs, Plakobranchus ocellatus.</title>
        <authorList>
            <person name="Maeda T."/>
            <person name="Takahashi S."/>
            <person name="Yoshida T."/>
            <person name="Shimamura S."/>
            <person name="Takaki Y."/>
            <person name="Nagai Y."/>
            <person name="Toyoda A."/>
            <person name="Suzuki Y."/>
            <person name="Arimoto A."/>
            <person name="Ishii H."/>
            <person name="Satoh N."/>
            <person name="Nishiyama T."/>
            <person name="Hasebe M."/>
            <person name="Maruyama T."/>
            <person name="Minagawa J."/>
            <person name="Obokata J."/>
            <person name="Shigenobu S."/>
        </authorList>
    </citation>
    <scope>NUCLEOTIDE SEQUENCE [LARGE SCALE GENOMIC DNA]</scope>
</reference>
<feature type="region of interest" description="Disordered" evidence="2">
    <location>
        <begin position="147"/>
        <end position="174"/>
    </location>
</feature>
<evidence type="ECO:0000259" key="4">
    <source>
        <dbReference type="Pfam" id="PF21731"/>
    </source>
</evidence>
<evidence type="ECO:0000313" key="6">
    <source>
        <dbReference type="Proteomes" id="UP000762676"/>
    </source>
</evidence>
<dbReference type="InterPro" id="IPR049109">
    <property type="entry name" value="TARSH/FNDC1_C"/>
</dbReference>
<organism evidence="5 6">
    <name type="scientific">Elysia marginata</name>
    <dbReference type="NCBI Taxonomy" id="1093978"/>
    <lineage>
        <taxon>Eukaryota</taxon>
        <taxon>Metazoa</taxon>
        <taxon>Spiralia</taxon>
        <taxon>Lophotrochozoa</taxon>
        <taxon>Mollusca</taxon>
        <taxon>Gastropoda</taxon>
        <taxon>Heterobranchia</taxon>
        <taxon>Euthyneura</taxon>
        <taxon>Panpulmonata</taxon>
        <taxon>Sacoglossa</taxon>
        <taxon>Placobranchoidea</taxon>
        <taxon>Plakobranchidae</taxon>
        <taxon>Elysia</taxon>
    </lineage>
</organism>
<sequence>MARALVNVLLVLYLGLSGHSWSTQALSIRNSPANEENCVLSFIVPRDKVKSSCDVEAKVQRRINAVETRADVYRQQVTKLSMQLEKQMVAGASRLDKIEAELNAKSEFAGSGRDTSNNLGQLSKRLAVLERGMNHLYARLIVSPDTTGKGAGSHATEDVDGASASSGRLFTDGTGEGKHLGVNLHDRVMTAEMESLVKSMMKTEMKRLTEDFKTYMQEYKKVLSLFLPPEEGRDAERELHVASETKGAGHSDGHSDKDTPDQAADVSGPPLQSVTNRVMKDNASEGDLDRISQETKSTVVERAHDAISQGAADYIQNGTQTVATASPTTSASSEALDEYFTPVNISDVYLISDDLSDTNDTFSGENPDLNATGVLGTDDGDDFNIGANRMGQVRDGVQSSTETKNSIQRSTDEKLQTKKIPETLGWMSDEVDRESVTEERLKTEIRAMLVQPFANIVSLVEKQAASLRDEIQLQGKLTQESLRKISNRVDQLDSNAEAVELRVESLSTGFQKSHERLNRVKKLEVAMYKLKKNLNNSMSLLNEDAAAESYRVDGKDLKKEKTPVKGLSHLVKLYNTNLEHHTNETTRIINEMKSEVEEKIDEIVKKIPENQKKFQSSTEQAMRSVNVTLDNLSLRIEEMENQILEQKTDLGLHMNGNERKRKNAERDFKDLRKSLNGLRGKYRDLSERFRDLNDGQAEMGEILAETNTKVTDLQLDFRLTLSDEWVPLGFEYDSSRTDCFGDQYVRRLSYKLARYVGVVLCDSHRYKIFLSKSLDEKFLNIGDIGGLGEDHCEFVGGDQSYNVTLSRAQSRYDSTRDTEKGRHGVREYSAQRVGTKTLQQTVTSEPDTQDAKLPMRTAAVGVMSKNKQCMGGKSRDCAGGCRTHGA</sequence>
<dbReference type="AlphaFoldDB" id="A0AAV4FXS6"/>
<evidence type="ECO:0000256" key="3">
    <source>
        <dbReference type="SAM" id="SignalP"/>
    </source>
</evidence>
<accession>A0AAV4FXS6</accession>
<feature type="compositionally biased region" description="Basic and acidic residues" evidence="2">
    <location>
        <begin position="243"/>
        <end position="260"/>
    </location>
</feature>
<feature type="compositionally biased region" description="Polar residues" evidence="2">
    <location>
        <begin position="397"/>
        <end position="409"/>
    </location>
</feature>
<name>A0AAV4FXS6_9GAST</name>
<keyword evidence="1" id="KW-0175">Coiled coil</keyword>
<feature type="region of interest" description="Disordered" evidence="2">
    <location>
        <begin position="382"/>
        <end position="414"/>
    </location>
</feature>
<feature type="region of interest" description="Disordered" evidence="2">
    <location>
        <begin position="243"/>
        <end position="292"/>
    </location>
</feature>